<proteinExistence type="inferred from homology"/>
<comment type="caution">
    <text evidence="5">The sequence shown here is derived from an EMBL/GenBank/DDBJ whole genome shotgun (WGS) entry which is preliminary data.</text>
</comment>
<evidence type="ECO:0000256" key="4">
    <source>
        <dbReference type="ARBA" id="ARBA00022993"/>
    </source>
</evidence>
<dbReference type="Gene3D" id="3.40.50.300">
    <property type="entry name" value="P-loop containing nucleotide triphosphate hydrolases"/>
    <property type="match status" value="1"/>
</dbReference>
<keyword evidence="5" id="KW-0808">Transferase</keyword>
<keyword evidence="2" id="KW-0547">Nucleotide-binding</keyword>
<dbReference type="EC" id="2.7.1.24" evidence="5"/>
<organism evidence="5 6">
    <name type="scientific">Candidatus Coprenecus stercoravium</name>
    <dbReference type="NCBI Taxonomy" id="2840735"/>
    <lineage>
        <taxon>Bacteria</taxon>
        <taxon>Pseudomonadati</taxon>
        <taxon>Bacteroidota</taxon>
        <taxon>Bacteroidia</taxon>
        <taxon>Bacteroidales</taxon>
        <taxon>Rikenellaceae</taxon>
        <taxon>Rikenellaceae incertae sedis</taxon>
        <taxon>Candidatus Coprenecus</taxon>
    </lineage>
</organism>
<gene>
    <name evidence="5" type="ORF">IAC04_01820</name>
</gene>
<keyword evidence="5" id="KW-0418">Kinase</keyword>
<dbReference type="GO" id="GO:0004140">
    <property type="term" value="F:dephospho-CoA kinase activity"/>
    <property type="evidence" value="ECO:0007669"/>
    <property type="project" value="UniProtKB-EC"/>
</dbReference>
<dbReference type="AlphaFoldDB" id="A0A9D2GQQ5"/>
<dbReference type="InterPro" id="IPR001977">
    <property type="entry name" value="Depp_CoAkinase"/>
</dbReference>
<dbReference type="SUPFAM" id="SSF52540">
    <property type="entry name" value="P-loop containing nucleoside triphosphate hydrolases"/>
    <property type="match status" value="1"/>
</dbReference>
<accession>A0A9D2GQQ5</accession>
<keyword evidence="4" id="KW-0173">Coenzyme A biosynthesis</keyword>
<dbReference type="EMBL" id="DXAW01000035">
    <property type="protein sequence ID" value="HIZ85209.1"/>
    <property type="molecule type" value="Genomic_DNA"/>
</dbReference>
<dbReference type="Proteomes" id="UP000824115">
    <property type="component" value="Unassembled WGS sequence"/>
</dbReference>
<keyword evidence="3" id="KW-0067">ATP-binding</keyword>
<sequence length="49" mass="5208">MRTLAVTGGIGSGKSYVVRMFSALGVPVYDADSRTKELYDGNAVLLQSL</sequence>
<comment type="similarity">
    <text evidence="1">Belongs to the CoaE family.</text>
</comment>
<evidence type="ECO:0000256" key="1">
    <source>
        <dbReference type="ARBA" id="ARBA00009018"/>
    </source>
</evidence>
<protein>
    <submittedName>
        <fullName evidence="5">Dephospho-CoA kinase</fullName>
        <ecNumber evidence="5">2.7.1.24</ecNumber>
    </submittedName>
</protein>
<dbReference type="PROSITE" id="PS51219">
    <property type="entry name" value="DPCK"/>
    <property type="match status" value="1"/>
</dbReference>
<feature type="non-terminal residue" evidence="5">
    <location>
        <position position="49"/>
    </location>
</feature>
<evidence type="ECO:0000256" key="2">
    <source>
        <dbReference type="ARBA" id="ARBA00022741"/>
    </source>
</evidence>
<evidence type="ECO:0000313" key="5">
    <source>
        <dbReference type="EMBL" id="HIZ85209.1"/>
    </source>
</evidence>
<reference evidence="5" key="1">
    <citation type="journal article" date="2021" name="PeerJ">
        <title>Extensive microbial diversity within the chicken gut microbiome revealed by metagenomics and culture.</title>
        <authorList>
            <person name="Gilroy R."/>
            <person name="Ravi A."/>
            <person name="Getino M."/>
            <person name="Pursley I."/>
            <person name="Horton D.L."/>
            <person name="Alikhan N.F."/>
            <person name="Baker D."/>
            <person name="Gharbi K."/>
            <person name="Hall N."/>
            <person name="Watson M."/>
            <person name="Adriaenssens E.M."/>
            <person name="Foster-Nyarko E."/>
            <person name="Jarju S."/>
            <person name="Secka A."/>
            <person name="Antonio M."/>
            <person name="Oren A."/>
            <person name="Chaudhuri R.R."/>
            <person name="La Ragione R."/>
            <person name="Hildebrand F."/>
            <person name="Pallen M.J."/>
        </authorList>
    </citation>
    <scope>NUCLEOTIDE SEQUENCE</scope>
    <source>
        <strain evidence="5">Gambia16-554</strain>
    </source>
</reference>
<evidence type="ECO:0000256" key="3">
    <source>
        <dbReference type="ARBA" id="ARBA00022840"/>
    </source>
</evidence>
<dbReference type="GO" id="GO:0005524">
    <property type="term" value="F:ATP binding"/>
    <property type="evidence" value="ECO:0007669"/>
    <property type="project" value="UniProtKB-KW"/>
</dbReference>
<dbReference type="Pfam" id="PF01121">
    <property type="entry name" value="CoaE"/>
    <property type="match status" value="1"/>
</dbReference>
<reference evidence="5" key="2">
    <citation type="submission" date="2021-04" db="EMBL/GenBank/DDBJ databases">
        <authorList>
            <person name="Gilroy R."/>
        </authorList>
    </citation>
    <scope>NUCLEOTIDE SEQUENCE</scope>
    <source>
        <strain evidence="5">Gambia16-554</strain>
    </source>
</reference>
<name>A0A9D2GQQ5_9BACT</name>
<dbReference type="GO" id="GO:0015937">
    <property type="term" value="P:coenzyme A biosynthetic process"/>
    <property type="evidence" value="ECO:0007669"/>
    <property type="project" value="UniProtKB-KW"/>
</dbReference>
<dbReference type="InterPro" id="IPR027417">
    <property type="entry name" value="P-loop_NTPase"/>
</dbReference>
<evidence type="ECO:0000313" key="6">
    <source>
        <dbReference type="Proteomes" id="UP000824115"/>
    </source>
</evidence>